<comment type="caution">
    <text evidence="3">The sequence shown here is derived from an EMBL/GenBank/DDBJ whole genome shotgun (WGS) entry which is preliminary data.</text>
</comment>
<name>A0A848DEE8_9PSEU</name>
<proteinExistence type="predicted"/>
<dbReference type="EMBL" id="JAAXKZ010000010">
    <property type="protein sequence ID" value="NMH90945.1"/>
    <property type="molecule type" value="Genomic_DNA"/>
</dbReference>
<dbReference type="PANTHER" id="PTHR43784">
    <property type="entry name" value="GDSL-LIKE LIPASE/ACYLHYDROLASE, PUTATIVE (AFU_ORTHOLOGUE AFUA_2G00820)-RELATED"/>
    <property type="match status" value="1"/>
</dbReference>
<evidence type="ECO:0000313" key="3">
    <source>
        <dbReference type="EMBL" id="NMH90945.1"/>
    </source>
</evidence>
<dbReference type="PANTHER" id="PTHR43784:SF2">
    <property type="entry name" value="GDSL-LIKE LIPASE_ACYLHYDROLASE, PUTATIVE (AFU_ORTHOLOGUE AFUA_2G00820)-RELATED"/>
    <property type="match status" value="1"/>
</dbReference>
<evidence type="ECO:0000313" key="4">
    <source>
        <dbReference type="Proteomes" id="UP000586918"/>
    </source>
</evidence>
<evidence type="ECO:0000259" key="2">
    <source>
        <dbReference type="Pfam" id="PF13472"/>
    </source>
</evidence>
<dbReference type="CDD" id="cd01832">
    <property type="entry name" value="SGNH_hydrolase_like_1"/>
    <property type="match status" value="1"/>
</dbReference>
<dbReference type="Pfam" id="PF13472">
    <property type="entry name" value="Lipase_GDSL_2"/>
    <property type="match status" value="1"/>
</dbReference>
<dbReference type="AlphaFoldDB" id="A0A848DEE8"/>
<organism evidence="3 4">
    <name type="scientific">Pseudonocardia bannensis</name>
    <dbReference type="NCBI Taxonomy" id="630973"/>
    <lineage>
        <taxon>Bacteria</taxon>
        <taxon>Bacillati</taxon>
        <taxon>Actinomycetota</taxon>
        <taxon>Actinomycetes</taxon>
        <taxon>Pseudonocardiales</taxon>
        <taxon>Pseudonocardiaceae</taxon>
        <taxon>Pseudonocardia</taxon>
    </lineage>
</organism>
<keyword evidence="4" id="KW-1185">Reference proteome</keyword>
<dbReference type="InterPro" id="IPR036514">
    <property type="entry name" value="SGNH_hydro_sf"/>
</dbReference>
<feature type="domain" description="SGNH hydrolase-type esterase" evidence="2">
    <location>
        <begin position="30"/>
        <end position="207"/>
    </location>
</feature>
<reference evidence="3 4" key="1">
    <citation type="submission" date="2020-04" db="EMBL/GenBank/DDBJ databases">
        <authorList>
            <person name="Klaysubun C."/>
            <person name="Duangmal K."/>
            <person name="Lipun K."/>
        </authorList>
    </citation>
    <scope>NUCLEOTIDE SEQUENCE [LARGE SCALE GENOMIC DNA]</scope>
    <source>
        <strain evidence="3 4">DSM 45300</strain>
    </source>
</reference>
<protein>
    <submittedName>
        <fullName evidence="3">SGNH/GDSL hydrolase family protein</fullName>
    </submittedName>
</protein>
<dbReference type="Proteomes" id="UP000586918">
    <property type="component" value="Unassembled WGS sequence"/>
</dbReference>
<dbReference type="InterPro" id="IPR013830">
    <property type="entry name" value="SGNH_hydro"/>
</dbReference>
<dbReference type="Gene3D" id="3.40.50.1110">
    <property type="entry name" value="SGNH hydrolase"/>
    <property type="match status" value="1"/>
</dbReference>
<dbReference type="GO" id="GO:0016787">
    <property type="term" value="F:hydrolase activity"/>
    <property type="evidence" value="ECO:0007669"/>
    <property type="project" value="UniProtKB-KW"/>
</dbReference>
<evidence type="ECO:0000256" key="1">
    <source>
        <dbReference type="SAM" id="MobiDB-lite"/>
    </source>
</evidence>
<dbReference type="SUPFAM" id="SSF52266">
    <property type="entry name" value="SGNH hydrolase"/>
    <property type="match status" value="1"/>
</dbReference>
<accession>A0A848DEE8</accession>
<keyword evidence="3" id="KW-0378">Hydrolase</keyword>
<sequence length="296" mass="31442">MRVTTVTVQTVPPTSPSFSSAARRVRALVALGDSTAVGLGDPLPGRGWRGFPALLRDALGGPGEVVLTNLSRTGARMACVRREQLPVALTCRPDVAVLVVGMNDTLRSDFDPVALRADCATTVGALRAAGAHVLMLRYHDHTRVFWLPAPLRRALRRRIEELNAVTDAIGASDPRRIGVLDLHLLPGGYERAAWSVDRLHPSERGHRMLAAGFATLLTGAGFAVPEPVGLGCSGGRTVTAVHRAGWLVVKGVPWLARRGRDLAPVIVQGLASELSRGPAASRWTAPPHPGPGLRGR</sequence>
<feature type="region of interest" description="Disordered" evidence="1">
    <location>
        <begin position="277"/>
        <end position="296"/>
    </location>
</feature>
<dbReference type="InterPro" id="IPR053140">
    <property type="entry name" value="GDSL_Rv0518-like"/>
</dbReference>
<gene>
    <name evidence="3" type="ORF">HF519_04955</name>
</gene>